<dbReference type="InterPro" id="IPR041739">
    <property type="entry name" value="G5K_ProB"/>
</dbReference>
<comment type="similarity">
    <text evidence="1">Belongs to the glutamate 5-kinase family.</text>
</comment>
<keyword evidence="1" id="KW-0641">Proline biosynthesis</keyword>
<feature type="binding site" evidence="1">
    <location>
        <position position="137"/>
    </location>
    <ligand>
        <name>substrate</name>
    </ligand>
</feature>
<dbReference type="UniPathway" id="UPA00098">
    <property type="reaction ID" value="UER00359"/>
</dbReference>
<keyword evidence="1" id="KW-0547">Nucleotide-binding</keyword>
<dbReference type="FunFam" id="3.40.1160.10:FF:000040">
    <property type="entry name" value="Glutamate 5-kinase"/>
    <property type="match status" value="1"/>
</dbReference>
<comment type="function">
    <text evidence="1">Catalyzes the transfer of a phosphate group to glutamate to form L-glutamate 5-phosphate.</text>
</comment>
<dbReference type="Proteomes" id="UP000283855">
    <property type="component" value="Unassembled WGS sequence"/>
</dbReference>
<evidence type="ECO:0000313" key="2">
    <source>
        <dbReference type="EMBL" id="RHA75221.1"/>
    </source>
</evidence>
<feature type="binding site" evidence="1">
    <location>
        <position position="10"/>
    </location>
    <ligand>
        <name>ATP</name>
        <dbReference type="ChEBI" id="CHEBI:30616"/>
    </ligand>
</feature>
<proteinExistence type="inferred from homology"/>
<dbReference type="AlphaFoldDB" id="A0A413SZ99"/>
<reference evidence="2 3" key="1">
    <citation type="submission" date="2018-08" db="EMBL/GenBank/DDBJ databases">
        <title>A genome reference for cultivated species of the human gut microbiota.</title>
        <authorList>
            <person name="Zou Y."/>
            <person name="Xue W."/>
            <person name="Luo G."/>
        </authorList>
    </citation>
    <scope>NUCLEOTIDE SEQUENCE [LARGE SCALE GENOMIC DNA]</scope>
    <source>
        <strain evidence="2 3">AM42-38</strain>
    </source>
</reference>
<dbReference type="PANTHER" id="PTHR43654:SF1">
    <property type="entry name" value="ISOPENTENYL PHOSPHATE KINASE"/>
    <property type="match status" value="1"/>
</dbReference>
<dbReference type="InterPro" id="IPR001048">
    <property type="entry name" value="Asp/Glu/Uridylate_kinase"/>
</dbReference>
<organism evidence="2 3">
    <name type="scientific">Phocaeicola coprophilus</name>
    <dbReference type="NCBI Taxonomy" id="387090"/>
    <lineage>
        <taxon>Bacteria</taxon>
        <taxon>Pseudomonadati</taxon>
        <taxon>Bacteroidota</taxon>
        <taxon>Bacteroidia</taxon>
        <taxon>Bacteroidales</taxon>
        <taxon>Bacteroidaceae</taxon>
        <taxon>Phocaeicola</taxon>
    </lineage>
</organism>
<sequence>METYSRIAIKVGSNVLTRPDGRLDLTRMSALVDQIAELRRMDKEVILISSGAVAAGKGEMKEFTGLDVVSARQLFSAVGQIKLMNRYDEFFGGYGLRCGQILTMKESFSTRRHYLNQKQCMEVMLEHGIVPVVNENDTVSVTELMFTDNDELSGLVATMMGVDVLLILSNVDGVYDGDPALPTSALLREVVPDARLDTDSIVQTSRSSLGRGGMITKFRMAQKVASEGITVIIANGKREHILTDILLERNEVPYTRFLPGSHPVSGVKKWIAHSEGFAKGKIQINEGAYRALLSSQAASLLPVGVVAVEGQFEKDDIVQILAPDGSAFALGKISCSAEEVQSRMGLQGERPFVHYNNLYIEWRTE</sequence>
<comment type="catalytic activity">
    <reaction evidence="1">
        <text>L-glutamate + ATP = L-glutamyl 5-phosphate + ADP</text>
        <dbReference type="Rhea" id="RHEA:14877"/>
        <dbReference type="ChEBI" id="CHEBI:29985"/>
        <dbReference type="ChEBI" id="CHEBI:30616"/>
        <dbReference type="ChEBI" id="CHEBI:58274"/>
        <dbReference type="ChEBI" id="CHEBI:456216"/>
        <dbReference type="EC" id="2.7.2.11"/>
    </reaction>
</comment>
<dbReference type="RefSeq" id="WP_008144872.1">
    <property type="nucleotide sequence ID" value="NZ_CABJGD010000017.1"/>
</dbReference>
<name>A0A413SZ99_9BACT</name>
<dbReference type="EMBL" id="QSFT01000017">
    <property type="protein sequence ID" value="RHA75221.1"/>
    <property type="molecule type" value="Genomic_DNA"/>
</dbReference>
<dbReference type="InterPro" id="IPR002478">
    <property type="entry name" value="PUA"/>
</dbReference>
<comment type="caution">
    <text evidence="2">The sequence shown here is derived from an EMBL/GenBank/DDBJ whole genome shotgun (WGS) entry which is preliminary data.</text>
</comment>
<feature type="binding site" evidence="1">
    <location>
        <position position="50"/>
    </location>
    <ligand>
        <name>substrate</name>
    </ligand>
</feature>
<comment type="subcellular location">
    <subcellularLocation>
        <location evidence="1">Cytoplasm</location>
    </subcellularLocation>
</comment>
<keyword evidence="1" id="KW-0028">Amino-acid biosynthesis</keyword>
<keyword evidence="1 2" id="KW-0808">Transferase</keyword>
<dbReference type="GO" id="GO:0004349">
    <property type="term" value="F:glutamate 5-kinase activity"/>
    <property type="evidence" value="ECO:0007669"/>
    <property type="project" value="UniProtKB-UniRule"/>
</dbReference>
<keyword evidence="1" id="KW-0067">ATP-binding</keyword>
<dbReference type="Gene3D" id="2.30.130.10">
    <property type="entry name" value="PUA domain"/>
    <property type="match status" value="1"/>
</dbReference>
<comment type="caution">
    <text evidence="1">Lacks conserved residue(s) required for the propagation of feature annotation.</text>
</comment>
<dbReference type="InterPro" id="IPR036974">
    <property type="entry name" value="PUA_sf"/>
</dbReference>
<comment type="pathway">
    <text evidence="1">Amino-acid biosynthesis; L-proline biosynthesis; L-glutamate 5-semialdehyde from L-glutamate: step 1/2.</text>
</comment>
<protein>
    <recommendedName>
        <fullName evidence="1">Glutamate 5-kinase</fullName>
        <ecNumber evidence="1">2.7.2.11</ecNumber>
    </recommendedName>
    <alternativeName>
        <fullName evidence="1">Gamma-glutamyl kinase</fullName>
        <shortName evidence="1">GK</shortName>
    </alternativeName>
</protein>
<dbReference type="CDD" id="cd21157">
    <property type="entry name" value="PUA_G5K"/>
    <property type="match status" value="1"/>
</dbReference>
<accession>A0A413SZ99</accession>
<dbReference type="CDD" id="cd04242">
    <property type="entry name" value="AAK_G5K_ProB"/>
    <property type="match status" value="1"/>
</dbReference>
<dbReference type="InterPro" id="IPR036393">
    <property type="entry name" value="AceGlu_kinase-like_sf"/>
</dbReference>
<dbReference type="InterPro" id="IPR001057">
    <property type="entry name" value="Glu/AcGlu_kinase"/>
</dbReference>
<dbReference type="GO" id="GO:0005524">
    <property type="term" value="F:ATP binding"/>
    <property type="evidence" value="ECO:0007669"/>
    <property type="project" value="UniProtKB-KW"/>
</dbReference>
<dbReference type="Pfam" id="PF01472">
    <property type="entry name" value="PUA"/>
    <property type="match status" value="1"/>
</dbReference>
<dbReference type="HAMAP" id="MF_00456">
    <property type="entry name" value="ProB"/>
    <property type="match status" value="1"/>
</dbReference>
<dbReference type="InterPro" id="IPR015947">
    <property type="entry name" value="PUA-like_sf"/>
</dbReference>
<dbReference type="PROSITE" id="PS50890">
    <property type="entry name" value="PUA"/>
    <property type="match status" value="1"/>
</dbReference>
<dbReference type="InterPro" id="IPR005715">
    <property type="entry name" value="Glu_5kinase/COase_Synthase"/>
</dbReference>
<dbReference type="GO" id="GO:0005829">
    <property type="term" value="C:cytosol"/>
    <property type="evidence" value="ECO:0007669"/>
    <property type="project" value="TreeGrafter"/>
</dbReference>
<dbReference type="Pfam" id="PF00696">
    <property type="entry name" value="AA_kinase"/>
    <property type="match status" value="1"/>
</dbReference>
<dbReference type="PIRSF" id="PIRSF000729">
    <property type="entry name" value="GK"/>
    <property type="match status" value="1"/>
</dbReference>
<dbReference type="SUPFAM" id="SSF53633">
    <property type="entry name" value="Carbamate kinase-like"/>
    <property type="match status" value="1"/>
</dbReference>
<dbReference type="SUPFAM" id="SSF88697">
    <property type="entry name" value="PUA domain-like"/>
    <property type="match status" value="1"/>
</dbReference>
<evidence type="ECO:0000313" key="3">
    <source>
        <dbReference type="Proteomes" id="UP000283855"/>
    </source>
</evidence>
<dbReference type="GeneID" id="78405546"/>
<feature type="binding site" evidence="1">
    <location>
        <position position="149"/>
    </location>
    <ligand>
        <name>substrate</name>
    </ligand>
</feature>
<dbReference type="GO" id="GO:0003723">
    <property type="term" value="F:RNA binding"/>
    <property type="evidence" value="ECO:0007669"/>
    <property type="project" value="InterPro"/>
</dbReference>
<dbReference type="SMART" id="SM00359">
    <property type="entry name" value="PUA"/>
    <property type="match status" value="1"/>
</dbReference>
<dbReference type="EC" id="2.7.2.11" evidence="1"/>
<keyword evidence="1 2" id="KW-0418">Kinase</keyword>
<gene>
    <name evidence="1 2" type="primary">proB</name>
    <name evidence="2" type="ORF">DW921_08995</name>
</gene>
<dbReference type="Gene3D" id="3.40.1160.10">
    <property type="entry name" value="Acetylglutamate kinase-like"/>
    <property type="match status" value="1"/>
</dbReference>
<evidence type="ECO:0000256" key="1">
    <source>
        <dbReference type="HAMAP-Rule" id="MF_00456"/>
    </source>
</evidence>
<dbReference type="PRINTS" id="PR00474">
    <property type="entry name" value="GLU5KINASE"/>
</dbReference>
<dbReference type="GO" id="GO:0055129">
    <property type="term" value="P:L-proline biosynthetic process"/>
    <property type="evidence" value="ECO:0007669"/>
    <property type="project" value="UniProtKB-UniRule"/>
</dbReference>
<dbReference type="PANTHER" id="PTHR43654">
    <property type="entry name" value="GLUTAMATE 5-KINASE"/>
    <property type="match status" value="1"/>
</dbReference>
<dbReference type="InterPro" id="IPR011529">
    <property type="entry name" value="Glu_5kinase"/>
</dbReference>
<keyword evidence="1" id="KW-0963">Cytoplasm</keyword>
<dbReference type="NCBIfam" id="TIGR01027">
    <property type="entry name" value="proB"/>
    <property type="match status" value="1"/>
</dbReference>